<organism evidence="1 2">
    <name type="scientific">Opisthorchis viverrini</name>
    <name type="common">Southeast Asian liver fluke</name>
    <dbReference type="NCBI Taxonomy" id="6198"/>
    <lineage>
        <taxon>Eukaryota</taxon>
        <taxon>Metazoa</taxon>
        <taxon>Spiralia</taxon>
        <taxon>Lophotrochozoa</taxon>
        <taxon>Platyhelminthes</taxon>
        <taxon>Trematoda</taxon>
        <taxon>Digenea</taxon>
        <taxon>Opisthorchiida</taxon>
        <taxon>Opisthorchiata</taxon>
        <taxon>Opisthorchiidae</taxon>
        <taxon>Opisthorchis</taxon>
    </lineage>
</organism>
<keyword evidence="2" id="KW-1185">Reference proteome</keyword>
<evidence type="ECO:0000313" key="2">
    <source>
        <dbReference type="Proteomes" id="UP000054324"/>
    </source>
</evidence>
<name>A0A075AER4_OPIVI</name>
<dbReference type="KEGG" id="ovi:T265_05890"/>
<reference evidence="1 2" key="1">
    <citation type="submission" date="2013-11" db="EMBL/GenBank/DDBJ databases">
        <title>Opisthorchis viverrini - life in the bile duct.</title>
        <authorList>
            <person name="Young N.D."/>
            <person name="Nagarajan N."/>
            <person name="Lin S.J."/>
            <person name="Korhonen P.K."/>
            <person name="Jex A.R."/>
            <person name="Hall R.S."/>
            <person name="Safavi-Hemami H."/>
            <person name="Kaewkong W."/>
            <person name="Bertrand D."/>
            <person name="Gao S."/>
            <person name="Seet Q."/>
            <person name="Wongkham S."/>
            <person name="Teh B.T."/>
            <person name="Wongkham C."/>
            <person name="Intapan P.M."/>
            <person name="Maleewong W."/>
            <person name="Yang X."/>
            <person name="Hu M."/>
            <person name="Wang Z."/>
            <person name="Hofmann A."/>
            <person name="Sternberg P.W."/>
            <person name="Tan P."/>
            <person name="Wang J."/>
            <person name="Gasser R.B."/>
        </authorList>
    </citation>
    <scope>NUCLEOTIDE SEQUENCE [LARGE SCALE GENOMIC DNA]</scope>
</reference>
<dbReference type="AlphaFoldDB" id="A0A075AER4"/>
<dbReference type="EMBL" id="KL596734">
    <property type="protein sequence ID" value="KER26984.1"/>
    <property type="molecule type" value="Genomic_DNA"/>
</dbReference>
<dbReference type="Proteomes" id="UP000054324">
    <property type="component" value="Unassembled WGS sequence"/>
</dbReference>
<dbReference type="CTD" id="20320072"/>
<protein>
    <submittedName>
        <fullName evidence="1">Uncharacterized protein</fullName>
    </submittedName>
</protein>
<sequence>MTATSSSFGHLIVVKLTAHCTAWKLLMEYHEDRRFAGDEIRQEPMRCVSMYFKSIEKQTLNRKAMQNAGQPPEKAWQTSKISASVPAMIDILINRLNC</sequence>
<accession>A0A075AER4</accession>
<evidence type="ECO:0000313" key="1">
    <source>
        <dbReference type="EMBL" id="KER26984.1"/>
    </source>
</evidence>
<proteinExistence type="predicted"/>
<dbReference type="RefSeq" id="XP_009169283.1">
    <property type="nucleotide sequence ID" value="XM_009171019.1"/>
</dbReference>
<dbReference type="GeneID" id="20320072"/>
<gene>
    <name evidence="1" type="ORF">T265_05890</name>
</gene>